<dbReference type="InterPro" id="IPR032466">
    <property type="entry name" value="Metal_Hydrolase"/>
</dbReference>
<dbReference type="Gene3D" id="3.20.20.140">
    <property type="entry name" value="Metal-dependent hydrolases"/>
    <property type="match status" value="1"/>
</dbReference>
<dbReference type="InterPro" id="IPR011059">
    <property type="entry name" value="Metal-dep_hydrolase_composite"/>
</dbReference>
<dbReference type="InterPro" id="IPR013108">
    <property type="entry name" value="Amidohydro_3"/>
</dbReference>
<dbReference type="GO" id="GO:0016810">
    <property type="term" value="F:hydrolase activity, acting on carbon-nitrogen (but not peptide) bonds"/>
    <property type="evidence" value="ECO:0007669"/>
    <property type="project" value="InterPro"/>
</dbReference>
<feature type="domain" description="Amidohydrolase 3" evidence="1">
    <location>
        <begin position="51"/>
        <end position="524"/>
    </location>
</feature>
<sequence>MTLAFVNGNIYVSFKPLKIVEAFVVESFSGKVIYIGDSAGARRVVDSLGGDVVDLRGKTVLPGFVDSHAHLDQLGMDLNMLDFHGVGSIEELKQRLLEYSKRAETLWIMGFGWDQELFKEKRFPTRWDLDEVVSKRPVMLVRVCMHVAVLNSRAIEITGVGNLDSPNVLRDVRGIATGVVREEILEYVRRKIAESLSVEDYKKYIMDATRHMASQGVTTVGFVGCSINALKALTELWAEKRLPIRVRVYMDGAASWDAIDALENAGLKAGFGDDFLKIMGIRVHADGSLGARTAWLSKPYADDPLTSGRPDVDFRDLKTLVKKVHSAGLQMSIHGIGDRAIDMILDAYKEIGCVDKARHRIEHASVVREDQVKEMAKLGVAISAHPQFIISDWWAKQRLGGDRIRWLYPIKTIAESGVAIGFGSDSPVESSNPWSSLYSAVTRGIHDGVPHARDTENESISILEALHIHTYGSAYIMHEEMNLGSLEVGKLADFIVVDRDPLSVDPRELRSIRVLETYVSGKRVWP</sequence>
<dbReference type="SUPFAM" id="SSF51556">
    <property type="entry name" value="Metallo-dependent hydrolases"/>
    <property type="match status" value="1"/>
</dbReference>
<keyword evidence="2" id="KW-0378">Hydrolase</keyword>
<dbReference type="InterPro" id="IPR018228">
    <property type="entry name" value="DNase_TatD-rel_CS"/>
</dbReference>
<dbReference type="Gene3D" id="2.30.40.10">
    <property type="entry name" value="Urease, subunit C, domain 1"/>
    <property type="match status" value="1"/>
</dbReference>
<name>A0A7J2U5V7_9CREN</name>
<organism evidence="2">
    <name type="scientific">Ignisphaera aggregans</name>
    <dbReference type="NCBI Taxonomy" id="334771"/>
    <lineage>
        <taxon>Archaea</taxon>
        <taxon>Thermoproteota</taxon>
        <taxon>Thermoprotei</taxon>
        <taxon>Desulfurococcales</taxon>
        <taxon>Desulfurococcaceae</taxon>
        <taxon>Ignisphaera</taxon>
    </lineage>
</organism>
<dbReference type="PROSITE" id="PS01137">
    <property type="entry name" value="TATD_1"/>
    <property type="match status" value="1"/>
</dbReference>
<proteinExistence type="predicted"/>
<dbReference type="PANTHER" id="PTHR22642:SF2">
    <property type="entry name" value="PROTEIN LONG AFTER FAR-RED 3"/>
    <property type="match status" value="1"/>
</dbReference>
<dbReference type="Pfam" id="PF07969">
    <property type="entry name" value="Amidohydro_3"/>
    <property type="match status" value="1"/>
</dbReference>
<accession>A0A7J2U5V7</accession>
<dbReference type="AlphaFoldDB" id="A0A7J2U5V7"/>
<dbReference type="InterPro" id="IPR033932">
    <property type="entry name" value="YtcJ-like"/>
</dbReference>
<dbReference type="SUPFAM" id="SSF51338">
    <property type="entry name" value="Composite domain of metallo-dependent hydrolases"/>
    <property type="match status" value="1"/>
</dbReference>
<evidence type="ECO:0000313" key="2">
    <source>
        <dbReference type="EMBL" id="HEM67582.1"/>
    </source>
</evidence>
<dbReference type="PANTHER" id="PTHR22642">
    <property type="entry name" value="IMIDAZOLONEPROPIONASE"/>
    <property type="match status" value="1"/>
</dbReference>
<dbReference type="CDD" id="cd01300">
    <property type="entry name" value="YtcJ_like"/>
    <property type="match status" value="1"/>
</dbReference>
<protein>
    <submittedName>
        <fullName evidence="2">Amidohydrolase</fullName>
    </submittedName>
</protein>
<comment type="caution">
    <text evidence="2">The sequence shown here is derived from an EMBL/GenBank/DDBJ whole genome shotgun (WGS) entry which is preliminary data.</text>
</comment>
<gene>
    <name evidence="2" type="ORF">ENO26_08500</name>
</gene>
<dbReference type="EMBL" id="DSEU01000059">
    <property type="protein sequence ID" value="HEM67582.1"/>
    <property type="molecule type" value="Genomic_DNA"/>
</dbReference>
<evidence type="ECO:0000259" key="1">
    <source>
        <dbReference type="Pfam" id="PF07969"/>
    </source>
</evidence>
<reference evidence="2" key="1">
    <citation type="journal article" date="2020" name="mSystems">
        <title>Genome- and Community-Level Interaction Insights into Carbon Utilization and Element Cycling Functions of Hydrothermarchaeota in Hydrothermal Sediment.</title>
        <authorList>
            <person name="Zhou Z."/>
            <person name="Liu Y."/>
            <person name="Xu W."/>
            <person name="Pan J."/>
            <person name="Luo Z.H."/>
            <person name="Li M."/>
        </authorList>
    </citation>
    <scope>NUCLEOTIDE SEQUENCE [LARGE SCALE GENOMIC DNA]</scope>
    <source>
        <strain evidence="2">SpSt-125</strain>
    </source>
</reference>
<dbReference type="Gene3D" id="3.10.310.70">
    <property type="match status" value="1"/>
</dbReference>